<evidence type="ECO:0000313" key="2">
    <source>
        <dbReference type="EMBL" id="KHS49585.1"/>
    </source>
</evidence>
<proteinExistence type="predicted"/>
<reference evidence="2 3" key="1">
    <citation type="submission" date="2014-10" db="EMBL/GenBank/DDBJ databases">
        <title>Draft genome sequence of Novosphingobium subterraneum DSM 12447.</title>
        <authorList>
            <person name="Gan H.M."/>
            <person name="Gan H.Y."/>
            <person name="Savka M.A."/>
        </authorList>
    </citation>
    <scope>NUCLEOTIDE SEQUENCE [LARGE SCALE GENOMIC DNA]</scope>
    <source>
        <strain evidence="2 3">DSM 12447</strain>
    </source>
</reference>
<dbReference type="STRING" id="48936.NJ75_00066"/>
<evidence type="ECO:0000313" key="3">
    <source>
        <dbReference type="Proteomes" id="UP000031338"/>
    </source>
</evidence>
<dbReference type="PATRIC" id="fig|48936.3.peg.296"/>
<protein>
    <submittedName>
        <fullName evidence="2">Uncharacterized protein</fullName>
    </submittedName>
</protein>
<name>A0A0B8ZTT2_9SPHN</name>
<organism evidence="2 3">
    <name type="scientific">Novosphingobium subterraneum</name>
    <dbReference type="NCBI Taxonomy" id="48936"/>
    <lineage>
        <taxon>Bacteria</taxon>
        <taxon>Pseudomonadati</taxon>
        <taxon>Pseudomonadota</taxon>
        <taxon>Alphaproteobacteria</taxon>
        <taxon>Sphingomonadales</taxon>
        <taxon>Sphingomonadaceae</taxon>
        <taxon>Novosphingobium</taxon>
    </lineage>
</organism>
<dbReference type="Proteomes" id="UP000031338">
    <property type="component" value="Unassembled WGS sequence"/>
</dbReference>
<dbReference type="EMBL" id="JRVC01000001">
    <property type="protein sequence ID" value="KHS49585.1"/>
    <property type="molecule type" value="Genomic_DNA"/>
</dbReference>
<sequence length="144" mass="15842">MHGLRPVNLPMTAGKTDRPAAGHILRYVYLFEEEQRRGRDEGVKERFVVVVGVDGSRYLVAEITTKGEGRKNAIPIPDEIARTAGLVPGSAIVVSEFNRFTWPGFDIRPLMKQPGYIAGRLPPRFTAKIIDAIGAWGAAAVDRD</sequence>
<evidence type="ECO:0000313" key="1">
    <source>
        <dbReference type="EMBL" id="KHS49363.1"/>
    </source>
</evidence>
<dbReference type="AlphaFoldDB" id="A0A0B8ZTT2"/>
<keyword evidence="3" id="KW-1185">Reference proteome</keyword>
<comment type="caution">
    <text evidence="2">The sequence shown here is derived from an EMBL/GenBank/DDBJ whole genome shotgun (WGS) entry which is preliminary data.</text>
</comment>
<accession>A0A0B8ZTT2</accession>
<gene>
    <name evidence="1" type="ORF">NJ75_00066</name>
    <name evidence="2" type="ORF">NJ75_00288</name>
</gene>
<dbReference type="EMBL" id="JRVC01000001">
    <property type="protein sequence ID" value="KHS49363.1"/>
    <property type="molecule type" value="Genomic_DNA"/>
</dbReference>